<dbReference type="InterPro" id="IPR001214">
    <property type="entry name" value="SET_dom"/>
</dbReference>
<keyword evidence="2" id="KW-0732">Signal</keyword>
<dbReference type="VEuPathDB" id="FungiDB:MMYC01_203042"/>
<dbReference type="CDD" id="cd20071">
    <property type="entry name" value="SET_SMYD"/>
    <property type="match status" value="1"/>
</dbReference>
<dbReference type="Proteomes" id="UP000078237">
    <property type="component" value="Unassembled WGS sequence"/>
</dbReference>
<organism evidence="4 5">
    <name type="scientific">Madurella mycetomatis</name>
    <dbReference type="NCBI Taxonomy" id="100816"/>
    <lineage>
        <taxon>Eukaryota</taxon>
        <taxon>Fungi</taxon>
        <taxon>Dikarya</taxon>
        <taxon>Ascomycota</taxon>
        <taxon>Pezizomycotina</taxon>
        <taxon>Sordariomycetes</taxon>
        <taxon>Sordariomycetidae</taxon>
        <taxon>Sordariales</taxon>
        <taxon>Sordariales incertae sedis</taxon>
        <taxon>Madurella</taxon>
    </lineage>
</organism>
<feature type="domain" description="SET" evidence="3">
    <location>
        <begin position="119"/>
        <end position="279"/>
    </location>
</feature>
<dbReference type="Gene3D" id="2.170.270.10">
    <property type="entry name" value="SET domain"/>
    <property type="match status" value="1"/>
</dbReference>
<evidence type="ECO:0000256" key="2">
    <source>
        <dbReference type="SAM" id="SignalP"/>
    </source>
</evidence>
<reference evidence="4 5" key="1">
    <citation type="journal article" date="2016" name="Genome Announc.">
        <title>Genome Sequence of Madurella mycetomatis mm55, Isolated from a Human Mycetoma Case in Sudan.</title>
        <authorList>
            <person name="Smit S."/>
            <person name="Derks M.F."/>
            <person name="Bervoets S."/>
            <person name="Fahal A."/>
            <person name="van Leeuwen W."/>
            <person name="van Belkum A."/>
            <person name="van de Sande W.W."/>
        </authorList>
    </citation>
    <scope>NUCLEOTIDE SEQUENCE [LARGE SCALE GENOMIC DNA]</scope>
    <source>
        <strain evidence="5">mm55</strain>
    </source>
</reference>
<keyword evidence="5" id="KW-1185">Reference proteome</keyword>
<dbReference type="PANTHER" id="PTHR47332:SF6">
    <property type="entry name" value="SET DOMAIN-CONTAINING PROTEIN"/>
    <property type="match status" value="1"/>
</dbReference>
<evidence type="ECO:0000259" key="3">
    <source>
        <dbReference type="PROSITE" id="PS50280"/>
    </source>
</evidence>
<name>A0A175W691_9PEZI</name>
<feature type="signal peptide" evidence="2">
    <location>
        <begin position="1"/>
        <end position="15"/>
    </location>
</feature>
<dbReference type="SUPFAM" id="SSF82199">
    <property type="entry name" value="SET domain"/>
    <property type="match status" value="1"/>
</dbReference>
<protein>
    <submittedName>
        <fullName evidence="4">SET domain-containing protein 5</fullName>
    </submittedName>
</protein>
<dbReference type="PANTHER" id="PTHR47332">
    <property type="entry name" value="SET DOMAIN-CONTAINING PROTEIN 5"/>
    <property type="match status" value="1"/>
</dbReference>
<dbReference type="InterPro" id="IPR046341">
    <property type="entry name" value="SET_dom_sf"/>
</dbReference>
<feature type="chain" id="PRO_5012565616" evidence="2">
    <location>
        <begin position="16"/>
        <end position="423"/>
    </location>
</feature>
<accession>A0A175W691</accession>
<dbReference type="AlphaFoldDB" id="A0A175W691"/>
<evidence type="ECO:0000313" key="5">
    <source>
        <dbReference type="Proteomes" id="UP000078237"/>
    </source>
</evidence>
<dbReference type="Pfam" id="PF00856">
    <property type="entry name" value="SET"/>
    <property type="match status" value="1"/>
</dbReference>
<dbReference type="InterPro" id="IPR053185">
    <property type="entry name" value="SET_domain_protein"/>
</dbReference>
<sequence>MRVVLFLLLAKWAAASSFSDTCLWPPLPPPRLTCGLDEISEQQILQNARSSQQKPEAPAPPPSKWESTGQCAGQYCIFANRGFSGGRGIVTITTNANIKTLKKLLDAPTAQRASPDLPSQFHLAQVKGKGLGLLANTTLHRGAPLMKIFPAVIIHRSFLEQLPAHSQAPLLESAIALLPPRLRQSFLSQMGHDHHHQASQSSLAHRISAILATNSFQLDLGGGTRGLEGHHYANFPEASRFNHDCRPNVAFYVDPATLAHTTTVARDVRPGEELSISYLDPLETRERRQERARQVWGFECGCAQCTLAGKEVGRSDARLKEIGEIEGRLGNWLSKGVNGKLLEKLVRLYKEERLEAKVGGAYTLVALNYNMLGDAKKAVKYAKLAEEAVLIENGPGAGDADAMKVLAGKPKGHFTWRKRLQGY</sequence>
<gene>
    <name evidence="4" type="ORF">MMYC01_203042</name>
</gene>
<dbReference type="OrthoDB" id="1028014at2759"/>
<dbReference type="PROSITE" id="PS50280">
    <property type="entry name" value="SET"/>
    <property type="match status" value="1"/>
</dbReference>
<feature type="region of interest" description="Disordered" evidence="1">
    <location>
        <begin position="46"/>
        <end position="67"/>
    </location>
</feature>
<comment type="caution">
    <text evidence="4">The sequence shown here is derived from an EMBL/GenBank/DDBJ whole genome shotgun (WGS) entry which is preliminary data.</text>
</comment>
<proteinExistence type="predicted"/>
<dbReference type="STRING" id="100816.A0A175W691"/>
<evidence type="ECO:0000256" key="1">
    <source>
        <dbReference type="SAM" id="MobiDB-lite"/>
    </source>
</evidence>
<evidence type="ECO:0000313" key="4">
    <source>
        <dbReference type="EMBL" id="KXX79072.1"/>
    </source>
</evidence>
<dbReference type="EMBL" id="LCTW02000098">
    <property type="protein sequence ID" value="KXX79072.1"/>
    <property type="molecule type" value="Genomic_DNA"/>
</dbReference>